<accession>A0A7J4TKQ8</accession>
<evidence type="ECO:0008006" key="4">
    <source>
        <dbReference type="Google" id="ProtNLM"/>
    </source>
</evidence>
<reference evidence="3" key="1">
    <citation type="journal article" date="2020" name="bioRxiv">
        <title>A rank-normalized archaeal taxonomy based on genome phylogeny resolves widespread incomplete and uneven classifications.</title>
        <authorList>
            <person name="Rinke C."/>
            <person name="Chuvochina M."/>
            <person name="Mussig A.J."/>
            <person name="Chaumeil P.-A."/>
            <person name="Waite D.W."/>
            <person name="Whitman W.B."/>
            <person name="Parks D.H."/>
            <person name="Hugenholtz P."/>
        </authorList>
    </citation>
    <scope>NUCLEOTIDE SEQUENCE [LARGE SCALE GENOMIC DNA]</scope>
</reference>
<evidence type="ECO:0000313" key="3">
    <source>
        <dbReference type="Proteomes" id="UP000586031"/>
    </source>
</evidence>
<comment type="caution">
    <text evidence="2">The sequence shown here is derived from an EMBL/GenBank/DDBJ whole genome shotgun (WGS) entry which is preliminary data.</text>
</comment>
<evidence type="ECO:0000313" key="2">
    <source>
        <dbReference type="EMBL" id="HII84900.1"/>
    </source>
</evidence>
<name>A0A7J4TKQ8_9EURY</name>
<dbReference type="AlphaFoldDB" id="A0A7J4TKQ8"/>
<organism evidence="2 3">
    <name type="scientific">Methanobacterium subterraneum</name>
    <dbReference type="NCBI Taxonomy" id="59277"/>
    <lineage>
        <taxon>Archaea</taxon>
        <taxon>Methanobacteriati</taxon>
        <taxon>Methanobacteriota</taxon>
        <taxon>Methanomada group</taxon>
        <taxon>Methanobacteria</taxon>
        <taxon>Methanobacteriales</taxon>
        <taxon>Methanobacteriaceae</taxon>
        <taxon>Methanobacterium</taxon>
    </lineage>
</organism>
<protein>
    <recommendedName>
        <fullName evidence="4">KEOPS complex subunit</fullName>
    </recommendedName>
</protein>
<dbReference type="Pfam" id="PF09341">
    <property type="entry name" value="Pcc1"/>
    <property type="match status" value="1"/>
</dbReference>
<sequence length="73" mass="8332">MKIKATITFNYHNHEQAEVAYQSLLPDNIGFLESYQDHESLVCNLKGSSLKTILSTTDDLIFSEMLVEKILEI</sequence>
<dbReference type="Proteomes" id="UP000586031">
    <property type="component" value="Unassembled WGS sequence"/>
</dbReference>
<dbReference type="EMBL" id="DUHE01000246">
    <property type="protein sequence ID" value="HII84900.1"/>
    <property type="molecule type" value="Genomic_DNA"/>
</dbReference>
<evidence type="ECO:0000256" key="1">
    <source>
        <dbReference type="ARBA" id="ARBA00007073"/>
    </source>
</evidence>
<comment type="similarity">
    <text evidence="1">Belongs to the CTAG/PCC1 family.</text>
</comment>
<gene>
    <name evidence="2" type="ORF">HA271_08770</name>
</gene>
<dbReference type="InterPro" id="IPR015419">
    <property type="entry name" value="CTAG/Pcc1"/>
</dbReference>
<proteinExistence type="inferred from homology"/>
<dbReference type="NCBIfam" id="NF011470">
    <property type="entry name" value="PRK14887.1"/>
    <property type="match status" value="1"/>
</dbReference>